<evidence type="ECO:0000256" key="1">
    <source>
        <dbReference type="SAM" id="MobiDB-lite"/>
    </source>
</evidence>
<name>A0A914UNS8_9BILA</name>
<proteinExistence type="predicted"/>
<evidence type="ECO:0000313" key="3">
    <source>
        <dbReference type="WBParaSite" id="PSAMB.scaffold11334size3434.g34078.t1"/>
    </source>
</evidence>
<dbReference type="WBParaSite" id="PSAMB.scaffold11334size3434.g34078.t1">
    <property type="protein sequence ID" value="PSAMB.scaffold11334size3434.g34078.t1"/>
    <property type="gene ID" value="PSAMB.scaffold11334size3434.g34078"/>
</dbReference>
<feature type="region of interest" description="Disordered" evidence="1">
    <location>
        <begin position="329"/>
        <end position="453"/>
    </location>
</feature>
<feature type="compositionally biased region" description="Polar residues" evidence="1">
    <location>
        <begin position="429"/>
        <end position="453"/>
    </location>
</feature>
<sequence>MREKDTQVKAHQRLYQRHQFNAKQHSKTLITILHPAKQVVCVTRSTNNCAWKYIAKTGVEVHSKEINRRRSIWIMRVTSKQYSEKPRRATALGQAKPTNTNNGNTIQSLLAVAGQVSPPLETAGVVGAATDASILGEQPIRQRVGRRLHEGRVGRNGARHNIPPSATELAMKSWDVHAARTVGGTGVTSCPPDFGTERHRRSRHRPEISPQPATTLLRPPEEQSRRSDTNNNGGKRHNTRKATSHYSSELHQTTPSMQPANKAMRKGRDGKTCADSKRSPCAEINKSHTKASKNCNRQSKHILNATRTYPLYSHNNKRAQATYSTAAVHSTSERFSYQLRDRAPAGHRRRASKQDRAPAEHRRRTSKRDRAPVEHHRRAIETALQSNIIDEQSRPRSSLTVSASLQWPGAPSKDHTLGAHPPALRCATAASSQTGHLPSTPKSPQKQHTNSSS</sequence>
<feature type="region of interest" description="Disordered" evidence="1">
    <location>
        <begin position="182"/>
        <end position="294"/>
    </location>
</feature>
<keyword evidence="2" id="KW-1185">Reference proteome</keyword>
<evidence type="ECO:0000313" key="2">
    <source>
        <dbReference type="Proteomes" id="UP000887566"/>
    </source>
</evidence>
<feature type="compositionally biased region" description="Basic residues" evidence="1">
    <location>
        <begin position="234"/>
        <end position="243"/>
    </location>
</feature>
<dbReference type="AlphaFoldDB" id="A0A914UNS8"/>
<feature type="compositionally biased region" description="Basic and acidic residues" evidence="1">
    <location>
        <begin position="219"/>
        <end position="228"/>
    </location>
</feature>
<protein>
    <submittedName>
        <fullName evidence="3">Uncharacterized protein</fullName>
    </submittedName>
</protein>
<accession>A0A914UNS8</accession>
<organism evidence="2 3">
    <name type="scientific">Plectus sambesii</name>
    <dbReference type="NCBI Taxonomy" id="2011161"/>
    <lineage>
        <taxon>Eukaryota</taxon>
        <taxon>Metazoa</taxon>
        <taxon>Ecdysozoa</taxon>
        <taxon>Nematoda</taxon>
        <taxon>Chromadorea</taxon>
        <taxon>Plectida</taxon>
        <taxon>Plectina</taxon>
        <taxon>Plectoidea</taxon>
        <taxon>Plectidae</taxon>
        <taxon>Plectus</taxon>
    </lineage>
</organism>
<feature type="compositionally biased region" description="Basic and acidic residues" evidence="1">
    <location>
        <begin position="266"/>
        <end position="280"/>
    </location>
</feature>
<feature type="compositionally biased region" description="Polar residues" evidence="1">
    <location>
        <begin position="244"/>
        <end position="259"/>
    </location>
</feature>
<feature type="compositionally biased region" description="Polar residues" evidence="1">
    <location>
        <begin position="383"/>
        <end position="405"/>
    </location>
</feature>
<reference evidence="3" key="1">
    <citation type="submission" date="2022-11" db="UniProtKB">
        <authorList>
            <consortium name="WormBaseParasite"/>
        </authorList>
    </citation>
    <scope>IDENTIFICATION</scope>
</reference>
<dbReference type="Proteomes" id="UP000887566">
    <property type="component" value="Unplaced"/>
</dbReference>